<dbReference type="PROSITE" id="PS00844">
    <property type="entry name" value="DALA_DALA_LIGASE_2"/>
    <property type="match status" value="1"/>
</dbReference>
<dbReference type="Gene3D" id="3.30.470.20">
    <property type="entry name" value="ATP-grasp fold, B domain"/>
    <property type="match status" value="1"/>
</dbReference>
<dbReference type="KEGG" id="cthd:CDO33_18480"/>
<keyword evidence="3" id="KW-0963">Cytoplasm</keyword>
<evidence type="ECO:0000256" key="8">
    <source>
        <dbReference type="ARBA" id="ARBA00022960"/>
    </source>
</evidence>
<dbReference type="InterPro" id="IPR013815">
    <property type="entry name" value="ATP_grasp_subdomain_1"/>
</dbReference>
<feature type="domain" description="ATP-grasp" evidence="12">
    <location>
        <begin position="121"/>
        <end position="329"/>
    </location>
</feature>
<dbReference type="Pfam" id="PF07478">
    <property type="entry name" value="Dala_Dala_lig_C"/>
    <property type="match status" value="1"/>
</dbReference>
<dbReference type="SUPFAM" id="SSF56059">
    <property type="entry name" value="Glutathione synthetase ATP-binding domain-like"/>
    <property type="match status" value="1"/>
</dbReference>
<dbReference type="PANTHER" id="PTHR23132:SF23">
    <property type="entry name" value="D-ALANINE--D-ALANINE LIGASE B"/>
    <property type="match status" value="1"/>
</dbReference>
<evidence type="ECO:0000256" key="3">
    <source>
        <dbReference type="ARBA" id="ARBA00022490"/>
    </source>
</evidence>
<proteinExistence type="inferred from homology"/>
<dbReference type="InterPro" id="IPR011761">
    <property type="entry name" value="ATP-grasp"/>
</dbReference>
<keyword evidence="10" id="KW-0961">Cell wall biogenesis/degradation</keyword>
<name>A0A2K2FH90_9CLOT</name>
<dbReference type="GO" id="GO:0008360">
    <property type="term" value="P:regulation of cell shape"/>
    <property type="evidence" value="ECO:0007669"/>
    <property type="project" value="UniProtKB-KW"/>
</dbReference>
<evidence type="ECO:0000256" key="7">
    <source>
        <dbReference type="ARBA" id="ARBA00022840"/>
    </source>
</evidence>
<evidence type="ECO:0000313" key="14">
    <source>
        <dbReference type="Proteomes" id="UP000236151"/>
    </source>
</evidence>
<dbReference type="GO" id="GO:0008716">
    <property type="term" value="F:D-alanine-D-alanine ligase activity"/>
    <property type="evidence" value="ECO:0007669"/>
    <property type="project" value="InterPro"/>
</dbReference>
<dbReference type="SUPFAM" id="SSF52440">
    <property type="entry name" value="PreATP-grasp domain"/>
    <property type="match status" value="1"/>
</dbReference>
<dbReference type="GO" id="GO:0005737">
    <property type="term" value="C:cytoplasm"/>
    <property type="evidence" value="ECO:0007669"/>
    <property type="project" value="UniProtKB-SubCell"/>
</dbReference>
<keyword evidence="4 13" id="KW-0436">Ligase</keyword>
<keyword evidence="7 11" id="KW-0067">ATP-binding</keyword>
<dbReference type="OrthoDB" id="9813261at2"/>
<sequence length="341" mass="39083">MENLDNDDVPKYTAGITYNLKKGVKSDAEDEEAEYDNIETVNAIKNALEQMNCRVELFEANTDIFEKLKRTKVDILFNIAEGTKGRGREAQVPAIANIFGIPFTGSDETTLCISLDKALTKRILSTYKIRTPRYQVIEEESARLDSRLKYPLIVKPNAEGSSKGIWDFAVAEDSHELKKLISRNLNLYKQPIMVEEYIKGREFTVAVAGNKNEATVFSPMEIHYKDTGQKFNIYSYNVKKDYQKYIQYSCPADISKEIEDRMKSTALKIYNALQCRDFARIDFRLSEEEDIYFIEINPLPGLAPGYSDYPMITEFCGLSYNDTIKMILNSALKRYSMKPII</sequence>
<keyword evidence="9" id="KW-0573">Peptidoglycan synthesis</keyword>
<keyword evidence="5" id="KW-0479">Metal-binding</keyword>
<evidence type="ECO:0000256" key="1">
    <source>
        <dbReference type="ARBA" id="ARBA00004496"/>
    </source>
</evidence>
<dbReference type="InterPro" id="IPR016185">
    <property type="entry name" value="PreATP-grasp_dom_sf"/>
</dbReference>
<dbReference type="InterPro" id="IPR000291">
    <property type="entry name" value="D-Ala_lig_Van_CS"/>
</dbReference>
<dbReference type="RefSeq" id="WP_103081917.1">
    <property type="nucleotide sequence ID" value="NZ_CP021850.1"/>
</dbReference>
<dbReference type="EMBL" id="NIOJ01000030">
    <property type="protein sequence ID" value="PNT98149.1"/>
    <property type="molecule type" value="Genomic_DNA"/>
</dbReference>
<dbReference type="InterPro" id="IPR011095">
    <property type="entry name" value="Dala_Dala_lig_C"/>
</dbReference>
<comment type="caution">
    <text evidence="13">The sequence shown here is derived from an EMBL/GenBank/DDBJ whole genome shotgun (WGS) entry which is preliminary data.</text>
</comment>
<dbReference type="GO" id="GO:0046872">
    <property type="term" value="F:metal ion binding"/>
    <property type="evidence" value="ECO:0007669"/>
    <property type="project" value="UniProtKB-KW"/>
</dbReference>
<evidence type="ECO:0000256" key="4">
    <source>
        <dbReference type="ARBA" id="ARBA00022598"/>
    </source>
</evidence>
<organism evidence="13 14">
    <name type="scientific">Clostridium thermosuccinogenes</name>
    <dbReference type="NCBI Taxonomy" id="84032"/>
    <lineage>
        <taxon>Bacteria</taxon>
        <taxon>Bacillati</taxon>
        <taxon>Bacillota</taxon>
        <taxon>Clostridia</taxon>
        <taxon>Eubacteriales</taxon>
        <taxon>Clostridiaceae</taxon>
        <taxon>Clostridium</taxon>
    </lineage>
</organism>
<reference evidence="13 14" key="1">
    <citation type="submission" date="2017-06" db="EMBL/GenBank/DDBJ databases">
        <title>Investigating the central metabolism of Clostridium thermosuccinogenes.</title>
        <authorList>
            <person name="Koendjbiharie J.G."/>
            <person name="van Kranenburg R."/>
        </authorList>
    </citation>
    <scope>NUCLEOTIDE SEQUENCE [LARGE SCALE GENOMIC DNA]</scope>
    <source>
        <strain evidence="13 14">DSM 5806</strain>
    </source>
</reference>
<dbReference type="GO" id="GO:0009252">
    <property type="term" value="P:peptidoglycan biosynthetic process"/>
    <property type="evidence" value="ECO:0007669"/>
    <property type="project" value="UniProtKB-KW"/>
</dbReference>
<comment type="similarity">
    <text evidence="2">Belongs to the D-alanine--D-alanine ligase family.</text>
</comment>
<evidence type="ECO:0000256" key="11">
    <source>
        <dbReference type="PROSITE-ProRule" id="PRU00409"/>
    </source>
</evidence>
<dbReference type="GO" id="GO:0005524">
    <property type="term" value="F:ATP binding"/>
    <property type="evidence" value="ECO:0007669"/>
    <property type="project" value="UniProtKB-UniRule"/>
</dbReference>
<dbReference type="PROSITE" id="PS50975">
    <property type="entry name" value="ATP_GRASP"/>
    <property type="match status" value="1"/>
</dbReference>
<protein>
    <submittedName>
        <fullName evidence="13">D-alanine--D-alanine ligase</fullName>
    </submittedName>
</protein>
<dbReference type="GO" id="GO:0071555">
    <property type="term" value="P:cell wall organization"/>
    <property type="evidence" value="ECO:0007669"/>
    <property type="project" value="UniProtKB-KW"/>
</dbReference>
<evidence type="ECO:0000259" key="12">
    <source>
        <dbReference type="PROSITE" id="PS50975"/>
    </source>
</evidence>
<dbReference type="AlphaFoldDB" id="A0A2K2FH90"/>
<evidence type="ECO:0000256" key="2">
    <source>
        <dbReference type="ARBA" id="ARBA00010871"/>
    </source>
</evidence>
<accession>A0A2K2FH90</accession>
<keyword evidence="6 11" id="KW-0547">Nucleotide-binding</keyword>
<evidence type="ECO:0000256" key="5">
    <source>
        <dbReference type="ARBA" id="ARBA00022723"/>
    </source>
</evidence>
<dbReference type="Gene3D" id="3.30.1490.20">
    <property type="entry name" value="ATP-grasp fold, A domain"/>
    <property type="match status" value="1"/>
</dbReference>
<dbReference type="PANTHER" id="PTHR23132">
    <property type="entry name" value="D-ALANINE--D-ALANINE LIGASE"/>
    <property type="match status" value="1"/>
</dbReference>
<keyword evidence="8" id="KW-0133">Cell shape</keyword>
<evidence type="ECO:0000256" key="6">
    <source>
        <dbReference type="ARBA" id="ARBA00022741"/>
    </source>
</evidence>
<evidence type="ECO:0000256" key="10">
    <source>
        <dbReference type="ARBA" id="ARBA00023316"/>
    </source>
</evidence>
<comment type="subcellular location">
    <subcellularLocation>
        <location evidence="1">Cytoplasm</location>
    </subcellularLocation>
</comment>
<evidence type="ECO:0000256" key="9">
    <source>
        <dbReference type="ARBA" id="ARBA00022984"/>
    </source>
</evidence>
<dbReference type="Proteomes" id="UP000236151">
    <property type="component" value="Unassembled WGS sequence"/>
</dbReference>
<keyword evidence="14" id="KW-1185">Reference proteome</keyword>
<gene>
    <name evidence="13" type="ORF">CDQ84_11680</name>
</gene>
<evidence type="ECO:0000313" key="13">
    <source>
        <dbReference type="EMBL" id="PNT98149.1"/>
    </source>
</evidence>
<dbReference type="Gene3D" id="3.40.50.20">
    <property type="match status" value="1"/>
</dbReference>